<dbReference type="Pfam" id="PF00072">
    <property type="entry name" value="Response_reg"/>
    <property type="match status" value="1"/>
</dbReference>
<keyword evidence="1 6" id="KW-0597">Phosphoprotein</keyword>
<dbReference type="InterPro" id="IPR001789">
    <property type="entry name" value="Sig_transdc_resp-reg_receiver"/>
</dbReference>
<evidence type="ECO:0000256" key="1">
    <source>
        <dbReference type="ARBA" id="ARBA00022553"/>
    </source>
</evidence>
<feature type="domain" description="Response regulatory" evidence="8">
    <location>
        <begin position="2"/>
        <end position="116"/>
    </location>
</feature>
<dbReference type="InterPro" id="IPR001867">
    <property type="entry name" value="OmpR/PhoB-type_DNA-bd"/>
</dbReference>
<evidence type="ECO:0000256" key="6">
    <source>
        <dbReference type="PROSITE-ProRule" id="PRU00169"/>
    </source>
</evidence>
<dbReference type="Gene3D" id="6.10.250.690">
    <property type="match status" value="1"/>
</dbReference>
<dbReference type="GO" id="GO:0005829">
    <property type="term" value="C:cytosol"/>
    <property type="evidence" value="ECO:0007669"/>
    <property type="project" value="TreeGrafter"/>
</dbReference>
<sequence>MRILLIEDETKLAASLKKALTTESYAVDIVNDGESGYETAAVEPYDLIILDLGLPKMDGVTVCQKLRQEKITTPILMLTARDATHNKIQGLDSGADDYLVKPFDFEELLARIRALLRREQVQPEPVLQIDSLRLDPAAHTVTRGDRDIALSAKEYALLEYLMRHPKQILSKTQILEHVWDMDTDPFSNVVDVYIGYLRNKIDRAYPKEPPLIHTVKGLGYKLGNP</sequence>
<dbReference type="SUPFAM" id="SSF52172">
    <property type="entry name" value="CheY-like"/>
    <property type="match status" value="1"/>
</dbReference>
<dbReference type="GO" id="GO:0000976">
    <property type="term" value="F:transcription cis-regulatory region binding"/>
    <property type="evidence" value="ECO:0007669"/>
    <property type="project" value="TreeGrafter"/>
</dbReference>
<dbReference type="STRING" id="1618446.UV61_C0003G0063"/>
<evidence type="ECO:0000256" key="5">
    <source>
        <dbReference type="ARBA" id="ARBA00023163"/>
    </source>
</evidence>
<dbReference type="PROSITE" id="PS50110">
    <property type="entry name" value="RESPONSE_REGULATORY"/>
    <property type="match status" value="1"/>
</dbReference>
<dbReference type="CDD" id="cd00383">
    <property type="entry name" value="trans_reg_C"/>
    <property type="match status" value="1"/>
</dbReference>
<evidence type="ECO:0000313" key="11">
    <source>
        <dbReference type="Proteomes" id="UP000034050"/>
    </source>
</evidence>
<keyword evidence="3" id="KW-0805">Transcription regulation</keyword>
<gene>
    <name evidence="10" type="ORF">UV61_C0003G0063</name>
</gene>
<dbReference type="SMART" id="SM00862">
    <property type="entry name" value="Trans_reg_C"/>
    <property type="match status" value="1"/>
</dbReference>
<evidence type="ECO:0000256" key="3">
    <source>
        <dbReference type="ARBA" id="ARBA00023015"/>
    </source>
</evidence>
<feature type="DNA-binding region" description="OmpR/PhoB-type" evidence="7">
    <location>
        <begin position="124"/>
        <end position="224"/>
    </location>
</feature>
<dbReference type="SMART" id="SM00448">
    <property type="entry name" value="REC"/>
    <property type="match status" value="1"/>
</dbReference>
<feature type="domain" description="OmpR/PhoB-type" evidence="9">
    <location>
        <begin position="124"/>
        <end position="224"/>
    </location>
</feature>
<dbReference type="AlphaFoldDB" id="A0A0G1CN95"/>
<dbReference type="FunFam" id="3.40.50.2300:FF:000002">
    <property type="entry name" value="DNA-binding response regulator PhoP"/>
    <property type="match status" value="1"/>
</dbReference>
<organism evidence="10 11">
    <name type="scientific">Candidatus Gottesmanbacteria bacterium GW2011_GWB1_43_11</name>
    <dbReference type="NCBI Taxonomy" id="1618446"/>
    <lineage>
        <taxon>Bacteria</taxon>
        <taxon>Candidatus Gottesmaniibacteriota</taxon>
    </lineage>
</organism>
<dbReference type="Pfam" id="PF00486">
    <property type="entry name" value="Trans_reg_C"/>
    <property type="match status" value="1"/>
</dbReference>
<dbReference type="Proteomes" id="UP000034050">
    <property type="component" value="Unassembled WGS sequence"/>
</dbReference>
<protein>
    <submittedName>
        <fullName evidence="10">Two component transcriptional regulator, winged helix family</fullName>
    </submittedName>
</protein>
<evidence type="ECO:0000259" key="8">
    <source>
        <dbReference type="PROSITE" id="PS50110"/>
    </source>
</evidence>
<dbReference type="Gene3D" id="3.40.50.2300">
    <property type="match status" value="1"/>
</dbReference>
<dbReference type="EMBL" id="LCFD01000003">
    <property type="protein sequence ID" value="KKS87210.1"/>
    <property type="molecule type" value="Genomic_DNA"/>
</dbReference>
<feature type="modified residue" description="4-aspartylphosphate" evidence="6">
    <location>
        <position position="51"/>
    </location>
</feature>
<dbReference type="InterPro" id="IPR049767">
    <property type="entry name" value="RppA"/>
</dbReference>
<dbReference type="InterPro" id="IPR011006">
    <property type="entry name" value="CheY-like_superfamily"/>
</dbReference>
<evidence type="ECO:0000256" key="2">
    <source>
        <dbReference type="ARBA" id="ARBA00023012"/>
    </source>
</evidence>
<evidence type="ECO:0000256" key="4">
    <source>
        <dbReference type="ARBA" id="ARBA00023125"/>
    </source>
</evidence>
<evidence type="ECO:0000259" key="9">
    <source>
        <dbReference type="PROSITE" id="PS51755"/>
    </source>
</evidence>
<dbReference type="InterPro" id="IPR039420">
    <property type="entry name" value="WalR-like"/>
</dbReference>
<comment type="caution">
    <text evidence="10">The sequence shown here is derived from an EMBL/GenBank/DDBJ whole genome shotgun (WGS) entry which is preliminary data.</text>
</comment>
<keyword evidence="2" id="KW-0902">Two-component regulatory system</keyword>
<dbReference type="Gene3D" id="1.10.10.10">
    <property type="entry name" value="Winged helix-like DNA-binding domain superfamily/Winged helix DNA-binding domain"/>
    <property type="match status" value="1"/>
</dbReference>
<accession>A0A0G1CN95</accession>
<dbReference type="PANTHER" id="PTHR48111:SF22">
    <property type="entry name" value="REGULATOR OF RPOS"/>
    <property type="match status" value="1"/>
</dbReference>
<name>A0A0G1CN95_9BACT</name>
<keyword evidence="4 7" id="KW-0238">DNA-binding</keyword>
<evidence type="ECO:0000256" key="7">
    <source>
        <dbReference type="PROSITE-ProRule" id="PRU01091"/>
    </source>
</evidence>
<dbReference type="CDD" id="cd17624">
    <property type="entry name" value="REC_OmpR_PmrA-like"/>
    <property type="match status" value="1"/>
</dbReference>
<dbReference type="InterPro" id="IPR036388">
    <property type="entry name" value="WH-like_DNA-bd_sf"/>
</dbReference>
<dbReference type="NCBIfam" id="NF041734">
    <property type="entry name" value="resp_reg_RppA"/>
    <property type="match status" value="1"/>
</dbReference>
<dbReference type="FunFam" id="1.10.10.10:FF:000005">
    <property type="entry name" value="Two-component system response regulator"/>
    <property type="match status" value="1"/>
</dbReference>
<proteinExistence type="predicted"/>
<dbReference type="GO" id="GO:0000156">
    <property type="term" value="F:phosphorelay response regulator activity"/>
    <property type="evidence" value="ECO:0007669"/>
    <property type="project" value="TreeGrafter"/>
</dbReference>
<keyword evidence="5" id="KW-0804">Transcription</keyword>
<dbReference type="GO" id="GO:0006355">
    <property type="term" value="P:regulation of DNA-templated transcription"/>
    <property type="evidence" value="ECO:0007669"/>
    <property type="project" value="InterPro"/>
</dbReference>
<dbReference type="PATRIC" id="fig|1618446.3.peg.487"/>
<evidence type="ECO:0000313" key="10">
    <source>
        <dbReference type="EMBL" id="KKS87210.1"/>
    </source>
</evidence>
<reference evidence="10 11" key="1">
    <citation type="journal article" date="2015" name="Nature">
        <title>rRNA introns, odd ribosomes, and small enigmatic genomes across a large radiation of phyla.</title>
        <authorList>
            <person name="Brown C.T."/>
            <person name="Hug L.A."/>
            <person name="Thomas B.C."/>
            <person name="Sharon I."/>
            <person name="Castelle C.J."/>
            <person name="Singh A."/>
            <person name="Wilkins M.J."/>
            <person name="Williams K.H."/>
            <person name="Banfield J.F."/>
        </authorList>
    </citation>
    <scope>NUCLEOTIDE SEQUENCE [LARGE SCALE GENOMIC DNA]</scope>
</reference>
<dbReference type="PROSITE" id="PS51755">
    <property type="entry name" value="OMPR_PHOB"/>
    <property type="match status" value="1"/>
</dbReference>
<dbReference type="PANTHER" id="PTHR48111">
    <property type="entry name" value="REGULATOR OF RPOS"/>
    <property type="match status" value="1"/>
</dbReference>
<dbReference type="GO" id="GO:0032993">
    <property type="term" value="C:protein-DNA complex"/>
    <property type="evidence" value="ECO:0007669"/>
    <property type="project" value="TreeGrafter"/>
</dbReference>